<sequence>MGMVLHGVDGFKLSGKLQDGVTTTDIVLTMTQMLRKHGAIGKFVEFYGVGVGELSLPARATIANMSPEYGATMGFFPVDQVSMIEAYLRANKMLWTSMRPHDHVPLKEMKSDWHACLDNEVGFKGYAVPKEQQGKVVKFDFHGRPAEIKHGSVVLAAICSSTNTSNPSVMIGAGLVAKKACELGLEVKPWVKTSLTPGSVVATEYLKHSGLQDYLNQQGFHVAAHGCATCVGNCGDLDGSVSAAITENLMVYSCTYRYRCCCGAVSYCLLNLGDNITTNHISYSGKIPEGTPAAKYLLEYGMEPKNFSSYGGRRGNNEVVMRGAFANMRIVNKLLNGEAGPWTIHVPTGEKLYVYDVAMKWKEMLSVLPNYRVKEYMKKLYKTSVQP</sequence>
<dbReference type="InterPro" id="IPR036008">
    <property type="entry name" value="Aconitase_4Fe-4S_dom"/>
</dbReference>
<dbReference type="Proteomes" id="UP000251960">
    <property type="component" value="Chromosome 4"/>
</dbReference>
<dbReference type="AlphaFoldDB" id="A0A3L6F6E3"/>
<accession>A0A3L6F6E3</accession>
<dbReference type="SUPFAM" id="SSF52016">
    <property type="entry name" value="LeuD/IlvD-like"/>
    <property type="match status" value="1"/>
</dbReference>
<name>A0A3L6F6E3_MAIZE</name>
<dbReference type="GO" id="GO:0046872">
    <property type="term" value="F:metal ion binding"/>
    <property type="evidence" value="ECO:0007669"/>
    <property type="project" value="UniProtKB-KW"/>
</dbReference>
<dbReference type="InterPro" id="IPR018136">
    <property type="entry name" value="Aconitase_4Fe-4S_BS"/>
</dbReference>
<dbReference type="GO" id="GO:0043436">
    <property type="term" value="P:oxoacid metabolic process"/>
    <property type="evidence" value="ECO:0007669"/>
    <property type="project" value="UniProtKB-ARBA"/>
</dbReference>
<dbReference type="InterPro" id="IPR000573">
    <property type="entry name" value="AconitaseA/IPMdHydase_ssu_swvl"/>
</dbReference>
<dbReference type="Gene3D" id="3.20.19.10">
    <property type="entry name" value="Aconitase, domain 4"/>
    <property type="match status" value="1"/>
</dbReference>
<evidence type="ECO:0000256" key="3">
    <source>
        <dbReference type="ARBA" id="ARBA00022723"/>
    </source>
</evidence>
<dbReference type="Gene3D" id="3.30.499.10">
    <property type="entry name" value="Aconitase, domain 3"/>
    <property type="match status" value="1"/>
</dbReference>
<dbReference type="Pfam" id="PF00330">
    <property type="entry name" value="Aconitase"/>
    <property type="match status" value="2"/>
</dbReference>
<dbReference type="InterPro" id="IPR001030">
    <property type="entry name" value="Acoase/IPM_deHydtase_lsu_aba"/>
</dbReference>
<reference evidence="8" key="1">
    <citation type="journal article" date="2018" name="Nat. Genet.">
        <title>Extensive intraspecific gene order and gene structural variations between Mo17 and other maize genomes.</title>
        <authorList>
            <person name="Sun S."/>
            <person name="Zhou Y."/>
            <person name="Chen J."/>
            <person name="Shi J."/>
            <person name="Zhao H."/>
            <person name="Zhao H."/>
            <person name="Song W."/>
            <person name="Zhang M."/>
            <person name="Cui Y."/>
            <person name="Dong X."/>
            <person name="Liu H."/>
            <person name="Ma X."/>
            <person name="Jiao Y."/>
            <person name="Wang B."/>
            <person name="Wei X."/>
            <person name="Stein J.C."/>
            <person name="Glaubitz J.C."/>
            <person name="Lu F."/>
            <person name="Yu G."/>
            <person name="Liang C."/>
            <person name="Fengler K."/>
            <person name="Li B."/>
            <person name="Rafalski A."/>
            <person name="Schnable P.S."/>
            <person name="Ware D.H."/>
            <person name="Buckler E.S."/>
            <person name="Lai J."/>
        </authorList>
    </citation>
    <scope>NUCLEOTIDE SEQUENCE [LARGE SCALE GENOMIC DNA]</scope>
    <source>
        <tissue evidence="8">Seedling</tissue>
    </source>
</reference>
<dbReference type="InterPro" id="IPR015928">
    <property type="entry name" value="Aconitase/3IPM_dehydase_swvl"/>
</dbReference>
<comment type="caution">
    <text evidence="8">The sequence shown here is derived from an EMBL/GenBank/DDBJ whole genome shotgun (WGS) entry which is preliminary data.</text>
</comment>
<feature type="domain" description="Aconitase A/isopropylmalate dehydratase small subunit swivel" evidence="7">
    <location>
        <begin position="294"/>
        <end position="363"/>
    </location>
</feature>
<evidence type="ECO:0000313" key="8">
    <source>
        <dbReference type="EMBL" id="PWZ28649.1"/>
    </source>
</evidence>
<dbReference type="PROSITE" id="PS01244">
    <property type="entry name" value="ACONITASE_2"/>
    <property type="match status" value="1"/>
</dbReference>
<dbReference type="GO" id="GO:0016836">
    <property type="term" value="F:hydro-lyase activity"/>
    <property type="evidence" value="ECO:0007669"/>
    <property type="project" value="UniProtKB-ARBA"/>
</dbReference>
<gene>
    <name evidence="8" type="primary">Os08g0191100_3</name>
    <name evidence="8" type="ORF">Zm00014a_018758</name>
</gene>
<comment type="cofactor">
    <cofactor evidence="1">
        <name>[4Fe-4S] cluster</name>
        <dbReference type="ChEBI" id="CHEBI:49883"/>
    </cofactor>
</comment>
<evidence type="ECO:0000256" key="2">
    <source>
        <dbReference type="ARBA" id="ARBA00007185"/>
    </source>
</evidence>
<evidence type="ECO:0000259" key="6">
    <source>
        <dbReference type="Pfam" id="PF00330"/>
    </source>
</evidence>
<dbReference type="ExpressionAtlas" id="A0A3L6F6E3">
    <property type="expression patterns" value="baseline and differential"/>
</dbReference>
<evidence type="ECO:0000256" key="4">
    <source>
        <dbReference type="ARBA" id="ARBA00023004"/>
    </source>
</evidence>
<dbReference type="EMBL" id="NCVQ01000005">
    <property type="protein sequence ID" value="PWZ28649.1"/>
    <property type="molecule type" value="Genomic_DNA"/>
</dbReference>
<keyword evidence="4" id="KW-0408">Iron</keyword>
<dbReference type="InterPro" id="IPR015931">
    <property type="entry name" value="Acnase/IPM_dHydase_lsu_aba_1/3"/>
</dbReference>
<keyword evidence="5" id="KW-0411">Iron-sulfur</keyword>
<dbReference type="PRINTS" id="PR00415">
    <property type="entry name" value="ACONITASE"/>
</dbReference>
<dbReference type="InterPro" id="IPR006249">
    <property type="entry name" value="Aconitase/IRP2"/>
</dbReference>
<feature type="domain" description="Aconitase/3-isopropylmalate dehydratase large subunit alpha/beta/alpha" evidence="6">
    <location>
        <begin position="7"/>
        <end position="90"/>
    </location>
</feature>
<organism evidence="8">
    <name type="scientific">Zea mays</name>
    <name type="common">Maize</name>
    <dbReference type="NCBI Taxonomy" id="4577"/>
    <lineage>
        <taxon>Eukaryota</taxon>
        <taxon>Viridiplantae</taxon>
        <taxon>Streptophyta</taxon>
        <taxon>Embryophyta</taxon>
        <taxon>Tracheophyta</taxon>
        <taxon>Spermatophyta</taxon>
        <taxon>Magnoliopsida</taxon>
        <taxon>Liliopsida</taxon>
        <taxon>Poales</taxon>
        <taxon>Poaceae</taxon>
        <taxon>PACMAD clade</taxon>
        <taxon>Panicoideae</taxon>
        <taxon>Andropogonodae</taxon>
        <taxon>Andropogoneae</taxon>
        <taxon>Tripsacinae</taxon>
        <taxon>Zea</taxon>
    </lineage>
</organism>
<feature type="domain" description="Aconitase/3-isopropylmalate dehydratase large subunit alpha/beta/alpha" evidence="6">
    <location>
        <begin position="97"/>
        <end position="248"/>
    </location>
</feature>
<comment type="similarity">
    <text evidence="2">Belongs to the aconitase/IPM isomerase family.</text>
</comment>
<evidence type="ECO:0000259" key="7">
    <source>
        <dbReference type="Pfam" id="PF00694"/>
    </source>
</evidence>
<evidence type="ECO:0000256" key="5">
    <source>
        <dbReference type="ARBA" id="ARBA00023014"/>
    </source>
</evidence>
<dbReference type="Pfam" id="PF00694">
    <property type="entry name" value="Aconitase_C"/>
    <property type="match status" value="1"/>
</dbReference>
<dbReference type="GO" id="GO:0051536">
    <property type="term" value="F:iron-sulfur cluster binding"/>
    <property type="evidence" value="ECO:0007669"/>
    <property type="project" value="UniProtKB-KW"/>
</dbReference>
<protein>
    <submittedName>
        <fullName evidence="8">Putative aconitate hydratase, cytoplasmic</fullName>
    </submittedName>
</protein>
<dbReference type="SUPFAM" id="SSF53732">
    <property type="entry name" value="Aconitase iron-sulfur domain"/>
    <property type="match status" value="1"/>
</dbReference>
<keyword evidence="3" id="KW-0479">Metal-binding</keyword>
<dbReference type="PANTHER" id="PTHR11670">
    <property type="entry name" value="ACONITASE/IRON-RESPONSIVE ELEMENT FAMILY MEMBER"/>
    <property type="match status" value="1"/>
</dbReference>
<proteinExistence type="inferred from homology"/>
<evidence type="ECO:0000256" key="1">
    <source>
        <dbReference type="ARBA" id="ARBA00001966"/>
    </source>
</evidence>